<name>A0AA49JUU2_9BACT</name>
<dbReference type="Pfam" id="PF13185">
    <property type="entry name" value="GAF_2"/>
    <property type="match status" value="1"/>
</dbReference>
<dbReference type="RefSeq" id="WP_367885197.1">
    <property type="nucleotide sequence ID" value="NZ_CP130612.1"/>
</dbReference>
<organism evidence="3">
    <name type="scientific">Pseudogemmatithrix spongiicola</name>
    <dbReference type="NCBI Taxonomy" id="3062599"/>
    <lineage>
        <taxon>Bacteria</taxon>
        <taxon>Pseudomonadati</taxon>
        <taxon>Gemmatimonadota</taxon>
        <taxon>Gemmatimonadia</taxon>
        <taxon>Gemmatimonadales</taxon>
        <taxon>Gemmatimonadaceae</taxon>
        <taxon>Pseudogemmatithrix</taxon>
    </lineage>
</organism>
<feature type="compositionally biased region" description="Basic and acidic residues" evidence="1">
    <location>
        <begin position="210"/>
        <end position="224"/>
    </location>
</feature>
<dbReference type="SMART" id="SM00065">
    <property type="entry name" value="GAF"/>
    <property type="match status" value="1"/>
</dbReference>
<evidence type="ECO:0000313" key="3">
    <source>
        <dbReference type="EMBL" id="WKW12320.1"/>
    </source>
</evidence>
<accession>A0AA49K0L5</accession>
<protein>
    <submittedName>
        <fullName evidence="3">GAF domain-containing protein</fullName>
    </submittedName>
</protein>
<evidence type="ECO:0000256" key="1">
    <source>
        <dbReference type="SAM" id="MobiDB-lite"/>
    </source>
</evidence>
<feature type="region of interest" description="Disordered" evidence="1">
    <location>
        <begin position="205"/>
        <end position="224"/>
    </location>
</feature>
<dbReference type="KEGG" id="pspc:Strain318_001603"/>
<feature type="domain" description="GAF" evidence="2">
    <location>
        <begin position="280"/>
        <end position="427"/>
    </location>
</feature>
<dbReference type="InterPro" id="IPR029016">
    <property type="entry name" value="GAF-like_dom_sf"/>
</dbReference>
<evidence type="ECO:0000313" key="5">
    <source>
        <dbReference type="Proteomes" id="UP001229955"/>
    </source>
</evidence>
<gene>
    <name evidence="3" type="ORF">Strain138_001604</name>
    <name evidence="4" type="ORF">Strain318_001603</name>
</gene>
<dbReference type="EMBL" id="CP130613">
    <property type="protein sequence ID" value="WKW15227.1"/>
    <property type="molecule type" value="Genomic_DNA"/>
</dbReference>
<dbReference type="Proteomes" id="UP001229955">
    <property type="component" value="Chromosome"/>
</dbReference>
<evidence type="ECO:0000313" key="4">
    <source>
        <dbReference type="EMBL" id="WKW15227.1"/>
    </source>
</evidence>
<dbReference type="Gene3D" id="3.30.450.40">
    <property type="match status" value="1"/>
</dbReference>
<accession>A0AA49JUU2</accession>
<evidence type="ECO:0000259" key="2">
    <source>
        <dbReference type="SMART" id="SM00065"/>
    </source>
</evidence>
<dbReference type="InterPro" id="IPR003018">
    <property type="entry name" value="GAF"/>
</dbReference>
<dbReference type="AlphaFoldDB" id="A0AA49JUU2"/>
<reference evidence="3" key="1">
    <citation type="submission" date="2023-07" db="EMBL/GenBank/DDBJ databases">
        <authorList>
            <person name="Haufschild T."/>
            <person name="Kallscheuer N."/>
            <person name="Hammer J."/>
            <person name="Kohn T."/>
            <person name="Kabuu M."/>
            <person name="Jogler M."/>
            <person name="Wohfarth N."/>
            <person name="Heuer A."/>
            <person name="Rohde M."/>
            <person name="van Teeseling M.C.F."/>
            <person name="Jogler C."/>
        </authorList>
    </citation>
    <scope>NUCLEOTIDE SEQUENCE</scope>
    <source>
        <strain evidence="3">Strain 138</strain>
        <strain evidence="4">Strain 318</strain>
    </source>
</reference>
<dbReference type="SUPFAM" id="SSF55781">
    <property type="entry name" value="GAF domain-like"/>
    <property type="match status" value="1"/>
</dbReference>
<proteinExistence type="predicted"/>
<sequence length="431" mass="47371">MLARTLPALAYALGAAANADEAFVRLSDALTESDRDTVLALLHVDPRTGLIRERARAVNGRIEREGMETSVEQLPVDIHRVVAEGGSFAEVGEDQAAYARLLRLPEPEPGGLLLLRGIRHERQLVAILAAVEPKRVFGTRVTERLGPLAALFELAVARFVEQDSRAEAVRTLEAVTQRVHQDYLARLAELEARIQRQTSEFEAESASTRLARERDDAKRTEEARRSARQLTVLEQQLTASIGQLEQAHVELHRRSEALRQRTRTLYLLDRVLSLSASTAAARPLVDGLLTLLGDDMQALRCSIFLRDPAGDTLYLAAARGLAPHVQVGHRVAIGQGIVGRVAASREPMLVVDVQEAATHPLLKDEYLTTGSFISFPLVRHDTLIGVVNLTNRAQRGLFVEEDVERVRLLGLVISLVATEARLPDRLLGSAA</sequence>
<dbReference type="EMBL" id="CP130612">
    <property type="protein sequence ID" value="WKW12320.1"/>
    <property type="molecule type" value="Genomic_DNA"/>
</dbReference>
<keyword evidence="5" id="KW-1185">Reference proteome</keyword>